<dbReference type="PANTHER" id="PTHR45168">
    <property type="entry name" value="DNAJ HOMOLOG SUBFAMILY B MEMBER 2"/>
    <property type="match status" value="1"/>
</dbReference>
<dbReference type="EMBL" id="CAJVPS010000790">
    <property type="protein sequence ID" value="CAG8509318.1"/>
    <property type="molecule type" value="Genomic_DNA"/>
</dbReference>
<evidence type="ECO:0000313" key="2">
    <source>
        <dbReference type="EMBL" id="CAG8509318.1"/>
    </source>
</evidence>
<name>A0A9N8ZWP0_9GLOM</name>
<keyword evidence="3" id="KW-1185">Reference proteome</keyword>
<dbReference type="Pfam" id="PF00226">
    <property type="entry name" value="DnaJ"/>
    <property type="match status" value="1"/>
</dbReference>
<dbReference type="CDD" id="cd06257">
    <property type="entry name" value="DnaJ"/>
    <property type="match status" value="1"/>
</dbReference>
<dbReference type="AlphaFoldDB" id="A0A9N8ZWP0"/>
<sequence length="266" mass="29594">MEVKATYYEVLGISPDASVEDVRKAYRRQALAWHPDKNVDRREEAEAKFKLISEAYEVLSDNEKRRIYDLYGEDGLKNNRGDTNGHYPAFKFQFHDPEEIFRQFFGDRNPFFGGGGFFADPFFGGMFDPPGSRSRSFGFDDPFFSNGGFGGTSSSFMFSSSSMGGGGVSQSTSTTIVNGVKTTTITKRDAQGNVTVITESNGSRQVTVNGVPQIENGTQNGNYNSVRIPIQDGGLQLSHYFRVFTFGQLPWLAVMHQYEPHATSNN</sequence>
<dbReference type="InterPro" id="IPR036869">
    <property type="entry name" value="J_dom_sf"/>
</dbReference>
<dbReference type="PANTHER" id="PTHR45168:SF3">
    <property type="entry name" value="DNAJ HEAT SHOCK PROTEIN FAMILY (HSP40) MEMBER B2"/>
    <property type="match status" value="1"/>
</dbReference>
<dbReference type="OrthoDB" id="10250354at2759"/>
<dbReference type="GO" id="GO:0030544">
    <property type="term" value="F:Hsp70 protein binding"/>
    <property type="evidence" value="ECO:0007669"/>
    <property type="project" value="InterPro"/>
</dbReference>
<dbReference type="InterPro" id="IPR001623">
    <property type="entry name" value="DnaJ_domain"/>
</dbReference>
<dbReference type="Gene3D" id="1.10.287.110">
    <property type="entry name" value="DnaJ domain"/>
    <property type="match status" value="1"/>
</dbReference>
<dbReference type="InterPro" id="IPR018253">
    <property type="entry name" value="DnaJ_domain_CS"/>
</dbReference>
<dbReference type="PRINTS" id="PR00625">
    <property type="entry name" value="JDOMAIN"/>
</dbReference>
<accession>A0A9N8ZWP0</accession>
<dbReference type="PROSITE" id="PS00636">
    <property type="entry name" value="DNAJ_1"/>
    <property type="match status" value="1"/>
</dbReference>
<protein>
    <submittedName>
        <fullName evidence="2">6680_t:CDS:1</fullName>
    </submittedName>
</protein>
<dbReference type="GO" id="GO:0051082">
    <property type="term" value="F:unfolded protein binding"/>
    <property type="evidence" value="ECO:0007669"/>
    <property type="project" value="InterPro"/>
</dbReference>
<gene>
    <name evidence="2" type="ORF">ALEPTO_LOCUS3890</name>
</gene>
<dbReference type="Proteomes" id="UP000789508">
    <property type="component" value="Unassembled WGS sequence"/>
</dbReference>
<dbReference type="PROSITE" id="PS50076">
    <property type="entry name" value="DNAJ_2"/>
    <property type="match status" value="1"/>
</dbReference>
<evidence type="ECO:0000313" key="3">
    <source>
        <dbReference type="Proteomes" id="UP000789508"/>
    </source>
</evidence>
<evidence type="ECO:0000259" key="1">
    <source>
        <dbReference type="PROSITE" id="PS50076"/>
    </source>
</evidence>
<dbReference type="InterPro" id="IPR043183">
    <property type="entry name" value="DNJB2/6-like"/>
</dbReference>
<comment type="caution">
    <text evidence="2">The sequence shown here is derived from an EMBL/GenBank/DDBJ whole genome shotgun (WGS) entry which is preliminary data.</text>
</comment>
<organism evidence="2 3">
    <name type="scientific">Ambispora leptoticha</name>
    <dbReference type="NCBI Taxonomy" id="144679"/>
    <lineage>
        <taxon>Eukaryota</taxon>
        <taxon>Fungi</taxon>
        <taxon>Fungi incertae sedis</taxon>
        <taxon>Mucoromycota</taxon>
        <taxon>Glomeromycotina</taxon>
        <taxon>Glomeromycetes</taxon>
        <taxon>Archaeosporales</taxon>
        <taxon>Ambisporaceae</taxon>
        <taxon>Ambispora</taxon>
    </lineage>
</organism>
<dbReference type="SUPFAM" id="SSF46565">
    <property type="entry name" value="Chaperone J-domain"/>
    <property type="match status" value="1"/>
</dbReference>
<dbReference type="FunFam" id="1.10.287.110:FF:000106">
    <property type="entry name" value="Putative heat shock protein-like protein"/>
    <property type="match status" value="1"/>
</dbReference>
<reference evidence="2" key="1">
    <citation type="submission" date="2021-06" db="EMBL/GenBank/DDBJ databases">
        <authorList>
            <person name="Kallberg Y."/>
            <person name="Tangrot J."/>
            <person name="Rosling A."/>
        </authorList>
    </citation>
    <scope>NUCLEOTIDE SEQUENCE</scope>
    <source>
        <strain evidence="2">FL130A</strain>
    </source>
</reference>
<proteinExistence type="predicted"/>
<feature type="domain" description="J" evidence="1">
    <location>
        <begin position="6"/>
        <end position="72"/>
    </location>
</feature>
<dbReference type="SMART" id="SM00271">
    <property type="entry name" value="DnaJ"/>
    <property type="match status" value="1"/>
</dbReference>